<dbReference type="AlphaFoldDB" id="A0A919PPH1"/>
<dbReference type="InterPro" id="IPR025565">
    <property type="entry name" value="DUF4328"/>
</dbReference>
<sequence>MSETRTAAGHRLQAISWVTVAALAAAGLAHAFFVVRNLLGPPDVSGRIVAQRTAFSFGWSIDGEPGLQAVTVARALSLIVFIVWLYRAHDNFGRRDNPLEWHKAWVVAGWFVPVANLVVPGQVVKEVYRRSYPERASSSVQLVSAWWLALLLTFISVTDTTVHVPPGADTTVTTVYTPAFLAVITGGAGVLAAILGGVIVRRVSVWQDDQAAG</sequence>
<dbReference type="Pfam" id="PF14219">
    <property type="entry name" value="DUF4328"/>
    <property type="match status" value="1"/>
</dbReference>
<name>A0A919PPH1_9ACTN</name>
<feature type="domain" description="DUF4328" evidence="2">
    <location>
        <begin position="71"/>
        <end position="203"/>
    </location>
</feature>
<feature type="transmembrane region" description="Helical" evidence="1">
    <location>
        <begin position="12"/>
        <end position="35"/>
    </location>
</feature>
<keyword evidence="1" id="KW-0812">Transmembrane</keyword>
<feature type="transmembrane region" description="Helical" evidence="1">
    <location>
        <begin position="139"/>
        <end position="158"/>
    </location>
</feature>
<feature type="transmembrane region" description="Helical" evidence="1">
    <location>
        <begin position="178"/>
        <end position="200"/>
    </location>
</feature>
<evidence type="ECO:0000256" key="1">
    <source>
        <dbReference type="SAM" id="Phobius"/>
    </source>
</evidence>
<keyword evidence="4" id="KW-1185">Reference proteome</keyword>
<accession>A0A919PPH1</accession>
<feature type="transmembrane region" description="Helical" evidence="1">
    <location>
        <begin position="66"/>
        <end position="86"/>
    </location>
</feature>
<dbReference type="Proteomes" id="UP000660611">
    <property type="component" value="Unassembled WGS sequence"/>
</dbReference>
<evidence type="ECO:0000313" key="4">
    <source>
        <dbReference type="Proteomes" id="UP000660611"/>
    </source>
</evidence>
<comment type="caution">
    <text evidence="3">The sequence shown here is derived from an EMBL/GenBank/DDBJ whole genome shotgun (WGS) entry which is preliminary data.</text>
</comment>
<organism evidence="3 4">
    <name type="scientific">Dactylosporangium siamense</name>
    <dbReference type="NCBI Taxonomy" id="685454"/>
    <lineage>
        <taxon>Bacteria</taxon>
        <taxon>Bacillati</taxon>
        <taxon>Actinomycetota</taxon>
        <taxon>Actinomycetes</taxon>
        <taxon>Micromonosporales</taxon>
        <taxon>Micromonosporaceae</taxon>
        <taxon>Dactylosporangium</taxon>
    </lineage>
</organism>
<reference evidence="3" key="1">
    <citation type="submission" date="2021-01" db="EMBL/GenBank/DDBJ databases">
        <title>Whole genome shotgun sequence of Dactylosporangium siamense NBRC 106093.</title>
        <authorList>
            <person name="Komaki H."/>
            <person name="Tamura T."/>
        </authorList>
    </citation>
    <scope>NUCLEOTIDE SEQUENCE</scope>
    <source>
        <strain evidence="3">NBRC 106093</strain>
    </source>
</reference>
<keyword evidence="1" id="KW-1133">Transmembrane helix</keyword>
<evidence type="ECO:0000259" key="2">
    <source>
        <dbReference type="Pfam" id="PF14219"/>
    </source>
</evidence>
<protein>
    <recommendedName>
        <fullName evidence="2">DUF4328 domain-containing protein</fullName>
    </recommendedName>
</protein>
<proteinExistence type="predicted"/>
<dbReference type="EMBL" id="BONQ01000106">
    <property type="protein sequence ID" value="GIG48510.1"/>
    <property type="molecule type" value="Genomic_DNA"/>
</dbReference>
<dbReference type="RefSeq" id="WP_203850220.1">
    <property type="nucleotide sequence ID" value="NZ_BAAAVW010000003.1"/>
</dbReference>
<evidence type="ECO:0000313" key="3">
    <source>
        <dbReference type="EMBL" id="GIG48510.1"/>
    </source>
</evidence>
<keyword evidence="1" id="KW-0472">Membrane</keyword>
<gene>
    <name evidence="3" type="ORF">Dsi01nite_065510</name>
</gene>